<evidence type="ECO:0000313" key="3">
    <source>
        <dbReference type="Proteomes" id="UP000253426"/>
    </source>
</evidence>
<dbReference type="Proteomes" id="UP000253426">
    <property type="component" value="Unassembled WGS sequence"/>
</dbReference>
<keyword evidence="1" id="KW-1133">Transmembrane helix</keyword>
<comment type="caution">
    <text evidence="2">The sequence shown here is derived from an EMBL/GenBank/DDBJ whole genome shotgun (WGS) entry which is preliminary data.</text>
</comment>
<proteinExistence type="predicted"/>
<protein>
    <submittedName>
        <fullName evidence="2">Uncharacterized protein</fullName>
    </submittedName>
</protein>
<gene>
    <name evidence="2" type="ORF">DES53_103356</name>
</gene>
<keyword evidence="1" id="KW-0472">Membrane</keyword>
<reference evidence="2 3" key="1">
    <citation type="submission" date="2018-06" db="EMBL/GenBank/DDBJ databases">
        <title>Genomic Encyclopedia of Type Strains, Phase IV (KMG-IV): sequencing the most valuable type-strain genomes for metagenomic binning, comparative biology and taxonomic classification.</title>
        <authorList>
            <person name="Goeker M."/>
        </authorList>
    </citation>
    <scope>NUCLEOTIDE SEQUENCE [LARGE SCALE GENOMIC DNA]</scope>
    <source>
        <strain evidence="2 3">DSM 25532</strain>
    </source>
</reference>
<evidence type="ECO:0000256" key="1">
    <source>
        <dbReference type="SAM" id="Phobius"/>
    </source>
</evidence>
<dbReference type="EMBL" id="QNRR01000003">
    <property type="protein sequence ID" value="RBP45358.1"/>
    <property type="molecule type" value="Genomic_DNA"/>
</dbReference>
<keyword evidence="1" id="KW-0812">Transmembrane</keyword>
<sequence>MVAILLQPAALMAHDTDLVYARIERKAPGGKVTLQATVECRSNPLVPDQETAREALATMFDLQKVPDAQEQPASRGVVGRPLGEPDWSVQKEWTDATVPVPVQSPADGGEEHCWVTARWELELPKYEAVCLHVSPETKLGALLWEVHRSGQSPDGKTRWQILLPGDRSSRLNVPEIRKAGNVAQATSNPSRGWGWPVAGIGTLTGAILTVGVFCGRRPLRKRWARTMEAS</sequence>
<feature type="transmembrane region" description="Helical" evidence="1">
    <location>
        <begin position="193"/>
        <end position="215"/>
    </location>
</feature>
<evidence type="ECO:0000313" key="2">
    <source>
        <dbReference type="EMBL" id="RBP45358.1"/>
    </source>
</evidence>
<accession>A0A366HRI2</accession>
<keyword evidence="3" id="KW-1185">Reference proteome</keyword>
<organism evidence="2 3">
    <name type="scientific">Roseimicrobium gellanilyticum</name>
    <dbReference type="NCBI Taxonomy" id="748857"/>
    <lineage>
        <taxon>Bacteria</taxon>
        <taxon>Pseudomonadati</taxon>
        <taxon>Verrucomicrobiota</taxon>
        <taxon>Verrucomicrobiia</taxon>
        <taxon>Verrucomicrobiales</taxon>
        <taxon>Verrucomicrobiaceae</taxon>
        <taxon>Roseimicrobium</taxon>
    </lineage>
</organism>
<name>A0A366HRI2_9BACT</name>
<dbReference type="AlphaFoldDB" id="A0A366HRI2"/>